<evidence type="ECO:0000256" key="1">
    <source>
        <dbReference type="ARBA" id="ARBA00008000"/>
    </source>
</evidence>
<sequence>MPEATKQQLQTLQQALQEVGLHRRINTDPALLALYDHDVFFQAAHRPLAVLQPRRCDEIGPLVTCAGGSELSIEVRAGGLSYSGGYLPQNATSVILDVSLLNGIDYAHQTTDIVVVEAGATWQQLDDFLHGSGMRPALSAPFSGSVSTIGGAIRQGLPADMHAVLALEIIAADGTVFHTGSLATDALSCSAWRGQGPDLTGLFIGDCGALGILGRAWIKLEPQPLHRRFFACAVNAPDEYLSLLEALAPLPGNYRAYCFDPGRSKNLQTQGFWQQLRTGARVLLGKSNPLQTVQSAGQMFRTLLQWRDTALSGTWGVHVICESHCRQEANALERRAADTAASRGFRRLTTSVAEVLNTRPYSVRGMLGRRYERWLPAHGIFPLAARRKLGATLLKALDDIRRRLGPERVECHMLLINAGRHHVLIEPMFLWDGELYPLHLKHCPQAEQKSPPANHPVSDTEIWEARKDLVALMDSLGAQHVQLGRSYEYLSRLNPVTRRLIRQLKRGVDPGNTLAPGILGLTTKEDA</sequence>
<dbReference type="Proteomes" id="UP000319732">
    <property type="component" value="Unassembled WGS sequence"/>
</dbReference>
<gene>
    <name evidence="5" type="ORF">FKG94_01160</name>
</gene>
<dbReference type="Pfam" id="PF01565">
    <property type="entry name" value="FAD_binding_4"/>
    <property type="match status" value="1"/>
</dbReference>
<dbReference type="InterPro" id="IPR036318">
    <property type="entry name" value="FAD-bd_PCMH-like_sf"/>
</dbReference>
<dbReference type="SUPFAM" id="SSF55103">
    <property type="entry name" value="FAD-linked oxidases, C-terminal domain"/>
    <property type="match status" value="1"/>
</dbReference>
<dbReference type="OrthoDB" id="9811557at2"/>
<comment type="caution">
    <text evidence="5">The sequence shown here is derived from an EMBL/GenBank/DDBJ whole genome shotgun (WGS) entry which is preliminary data.</text>
</comment>
<dbReference type="SUPFAM" id="SSF56176">
    <property type="entry name" value="FAD-binding/transporter-associated domain-like"/>
    <property type="match status" value="1"/>
</dbReference>
<evidence type="ECO:0000313" key="6">
    <source>
        <dbReference type="Proteomes" id="UP000319732"/>
    </source>
</evidence>
<dbReference type="InterPro" id="IPR016169">
    <property type="entry name" value="FAD-bd_PCMH_sub2"/>
</dbReference>
<protein>
    <submittedName>
        <fullName evidence="5">FAD-binding protein</fullName>
    </submittedName>
</protein>
<keyword evidence="6" id="KW-1185">Reference proteome</keyword>
<reference evidence="5 6" key="1">
    <citation type="submission" date="2019-06" db="EMBL/GenBank/DDBJ databases">
        <title>Whole genome sequence for Cellvibrionaceae sp. R142.</title>
        <authorList>
            <person name="Wang G."/>
        </authorList>
    </citation>
    <scope>NUCLEOTIDE SEQUENCE [LARGE SCALE GENOMIC DNA]</scope>
    <source>
        <strain evidence="5 6">R142</strain>
    </source>
</reference>
<evidence type="ECO:0000256" key="3">
    <source>
        <dbReference type="ARBA" id="ARBA00022827"/>
    </source>
</evidence>
<comment type="similarity">
    <text evidence="1">Belongs to the FAD-binding oxidoreductase/transferase type 4 family.</text>
</comment>
<dbReference type="InterPro" id="IPR016166">
    <property type="entry name" value="FAD-bd_PCMH"/>
</dbReference>
<keyword evidence="2" id="KW-0285">Flavoprotein</keyword>
<evidence type="ECO:0000256" key="2">
    <source>
        <dbReference type="ARBA" id="ARBA00022630"/>
    </source>
</evidence>
<feature type="domain" description="FAD-binding PCMH-type" evidence="4">
    <location>
        <begin position="43"/>
        <end position="223"/>
    </location>
</feature>
<dbReference type="GO" id="GO:0008720">
    <property type="term" value="F:D-lactate dehydrogenase (NAD+) activity"/>
    <property type="evidence" value="ECO:0007669"/>
    <property type="project" value="TreeGrafter"/>
</dbReference>
<dbReference type="PANTHER" id="PTHR11748">
    <property type="entry name" value="D-LACTATE DEHYDROGENASE"/>
    <property type="match status" value="1"/>
</dbReference>
<accession>A0A545U9V7</accession>
<name>A0A545U9V7_9GAMM</name>
<evidence type="ECO:0000313" key="5">
    <source>
        <dbReference type="EMBL" id="TQV86193.1"/>
    </source>
</evidence>
<dbReference type="Gene3D" id="3.30.465.10">
    <property type="match status" value="1"/>
</dbReference>
<dbReference type="GO" id="GO:0004458">
    <property type="term" value="F:D-lactate dehydrogenase (cytochrome) activity"/>
    <property type="evidence" value="ECO:0007669"/>
    <property type="project" value="TreeGrafter"/>
</dbReference>
<proteinExistence type="inferred from homology"/>
<dbReference type="AlphaFoldDB" id="A0A545U9V7"/>
<dbReference type="GO" id="GO:0071949">
    <property type="term" value="F:FAD binding"/>
    <property type="evidence" value="ECO:0007669"/>
    <property type="project" value="InterPro"/>
</dbReference>
<organism evidence="5 6">
    <name type="scientific">Exilibacterium tricleocarpae</name>
    <dbReference type="NCBI Taxonomy" id="2591008"/>
    <lineage>
        <taxon>Bacteria</taxon>
        <taxon>Pseudomonadati</taxon>
        <taxon>Pseudomonadota</taxon>
        <taxon>Gammaproteobacteria</taxon>
        <taxon>Cellvibrionales</taxon>
        <taxon>Cellvibrionaceae</taxon>
        <taxon>Exilibacterium</taxon>
    </lineage>
</organism>
<dbReference type="InterPro" id="IPR006094">
    <property type="entry name" value="Oxid_FAD_bind_N"/>
</dbReference>
<keyword evidence="3" id="KW-0274">FAD</keyword>
<dbReference type="InterPro" id="IPR016164">
    <property type="entry name" value="FAD-linked_Oxase-like_C"/>
</dbReference>
<dbReference type="GO" id="GO:1903457">
    <property type="term" value="P:lactate catabolic process"/>
    <property type="evidence" value="ECO:0007669"/>
    <property type="project" value="TreeGrafter"/>
</dbReference>
<dbReference type="EMBL" id="VHSG01000002">
    <property type="protein sequence ID" value="TQV86193.1"/>
    <property type="molecule type" value="Genomic_DNA"/>
</dbReference>
<evidence type="ECO:0000259" key="4">
    <source>
        <dbReference type="PROSITE" id="PS51387"/>
    </source>
</evidence>
<dbReference type="PROSITE" id="PS51387">
    <property type="entry name" value="FAD_PCMH"/>
    <property type="match status" value="1"/>
</dbReference>
<dbReference type="PANTHER" id="PTHR11748:SF111">
    <property type="entry name" value="D-LACTATE DEHYDROGENASE, MITOCHONDRIAL-RELATED"/>
    <property type="match status" value="1"/>
</dbReference>
<dbReference type="RefSeq" id="WP_142902345.1">
    <property type="nucleotide sequence ID" value="NZ_ML660087.1"/>
</dbReference>